<name>A0A248TF58_9BACI</name>
<gene>
    <name evidence="1" type="ORF">CKF48_05455</name>
</gene>
<dbReference type="KEGG" id="bko:CKF48_05455"/>
<sequence length="126" mass="14249">MHSLVFQEKWASTLSEKDRKEIEGIYSQSVPHLQKGMIGFTSIWQAKNHREDLLISVLIQNTTKEAFVLEHTVVSYLAEDGTQLAQHIFTTNQIHVEPNTSMPWTFIFPGAGDVLERGAGRLVLVD</sequence>
<protein>
    <recommendedName>
        <fullName evidence="3">SLAP domain-containing protein</fullName>
    </recommendedName>
</protein>
<dbReference type="NCBIfam" id="TIGR04398">
    <property type="entry name" value="SLAP_DUP"/>
    <property type="match status" value="1"/>
</dbReference>
<evidence type="ECO:0000313" key="2">
    <source>
        <dbReference type="Proteomes" id="UP000215137"/>
    </source>
</evidence>
<dbReference type="EMBL" id="CP022983">
    <property type="protein sequence ID" value="ASV66813.1"/>
    <property type="molecule type" value="Genomic_DNA"/>
</dbReference>
<organism evidence="1 2">
    <name type="scientific">Cytobacillus kochii</name>
    <dbReference type="NCBI Taxonomy" id="859143"/>
    <lineage>
        <taxon>Bacteria</taxon>
        <taxon>Bacillati</taxon>
        <taxon>Bacillota</taxon>
        <taxon>Bacilli</taxon>
        <taxon>Bacillales</taxon>
        <taxon>Bacillaceae</taxon>
        <taxon>Cytobacillus</taxon>
    </lineage>
</organism>
<proteinExistence type="predicted"/>
<reference evidence="1 2" key="1">
    <citation type="submission" date="2017-08" db="EMBL/GenBank/DDBJ databases">
        <title>Complete Genome Sequence of Bacillus kochii Oregon-R-modENCODE STRAIN BDGP4, isolated from Drosophila melanogaster gut.</title>
        <authorList>
            <person name="Wan K.H."/>
            <person name="Yu C."/>
            <person name="Park S."/>
            <person name="Hammonds A.S."/>
            <person name="Booth B.W."/>
            <person name="Celniker S.E."/>
        </authorList>
    </citation>
    <scope>NUCLEOTIDE SEQUENCE [LARGE SCALE GENOMIC DNA]</scope>
    <source>
        <strain evidence="1 2">BDGP4</strain>
    </source>
</reference>
<dbReference type="Proteomes" id="UP000215137">
    <property type="component" value="Chromosome"/>
</dbReference>
<accession>A0A248TF58</accession>
<dbReference type="InterPro" id="IPR030910">
    <property type="entry name" value="SLAP_dom"/>
</dbReference>
<dbReference type="AlphaFoldDB" id="A0A248TF58"/>
<dbReference type="RefSeq" id="WP_095370388.1">
    <property type="nucleotide sequence ID" value="NZ_CP022983.1"/>
</dbReference>
<dbReference type="OrthoDB" id="1907642at2"/>
<evidence type="ECO:0008006" key="3">
    <source>
        <dbReference type="Google" id="ProtNLM"/>
    </source>
</evidence>
<keyword evidence="2" id="KW-1185">Reference proteome</keyword>
<evidence type="ECO:0000313" key="1">
    <source>
        <dbReference type="EMBL" id="ASV66813.1"/>
    </source>
</evidence>